<dbReference type="PROSITE" id="PS00101">
    <property type="entry name" value="HEXAPEP_TRANSFERASES"/>
    <property type="match status" value="1"/>
</dbReference>
<dbReference type="SUPFAM" id="SSF51161">
    <property type="entry name" value="Trimeric LpxA-like enzymes"/>
    <property type="match status" value="1"/>
</dbReference>
<dbReference type="GO" id="GO:0009001">
    <property type="term" value="F:serine O-acetyltransferase activity"/>
    <property type="evidence" value="ECO:0007669"/>
    <property type="project" value="UniProtKB-EC"/>
</dbReference>
<dbReference type="CDD" id="cd03354">
    <property type="entry name" value="LbH_SAT"/>
    <property type="match status" value="1"/>
</dbReference>
<reference evidence="5" key="1">
    <citation type="submission" date="2023-03" db="EMBL/GenBank/DDBJ databases">
        <authorList>
            <person name="Pearce D."/>
        </authorList>
    </citation>
    <scope>NUCLEOTIDE SEQUENCE</scope>
    <source>
        <strain evidence="5">Mc</strain>
    </source>
</reference>
<keyword evidence="2 5" id="KW-0808">Transferase</keyword>
<dbReference type="Proteomes" id="UP001158598">
    <property type="component" value="Chromosome"/>
</dbReference>
<evidence type="ECO:0000256" key="1">
    <source>
        <dbReference type="ARBA" id="ARBA00007274"/>
    </source>
</evidence>
<keyword evidence="4 5" id="KW-0012">Acyltransferase</keyword>
<evidence type="ECO:0000313" key="5">
    <source>
        <dbReference type="EMBL" id="CAI8749301.1"/>
    </source>
</evidence>
<dbReference type="InterPro" id="IPR018357">
    <property type="entry name" value="Hexapep_transf_CS"/>
</dbReference>
<protein>
    <submittedName>
        <fullName evidence="5">Serine O-acetyltransferase</fullName>
        <ecNumber evidence="5">2.3.1.30</ecNumber>
    </submittedName>
</protein>
<accession>A0AA35XZK0</accession>
<sequence length="226" mass="24632">MLGLSWRQSATTALLAVRLNTALGIRNFFGGNYMNPWVALKADTYRQYGRFSYGLLLKGVFTKRTFRVAVTMRICQGLAESYGFFKLLLPIFQLLHRFATHSAAMDLSWRTDIGAGIALTHGWGLVVTSKAKIGNNVTLFHGVTLGSRDRISRNGERLSEYPILEDEVWVGPHAIIIGGVTIGRGSRIAGGAFVMESVPPCSVVAGNPSAIVKCNCTPDVMNRAPV</sequence>
<evidence type="ECO:0000313" key="6">
    <source>
        <dbReference type="Proteomes" id="UP001158598"/>
    </source>
</evidence>
<evidence type="ECO:0000256" key="3">
    <source>
        <dbReference type="ARBA" id="ARBA00022737"/>
    </source>
</evidence>
<dbReference type="InterPro" id="IPR011004">
    <property type="entry name" value="Trimer_LpxA-like_sf"/>
</dbReference>
<proteinExistence type="inferred from homology"/>
<name>A0AA35XZK0_METCP</name>
<comment type="similarity">
    <text evidence="1">Belongs to the transferase hexapeptide repeat family.</text>
</comment>
<dbReference type="EMBL" id="OX458332">
    <property type="protein sequence ID" value="CAI8749301.1"/>
    <property type="molecule type" value="Genomic_DNA"/>
</dbReference>
<dbReference type="AlphaFoldDB" id="A0AA35XZK0"/>
<dbReference type="EC" id="2.3.1.30" evidence="5"/>
<dbReference type="Gene3D" id="2.160.10.10">
    <property type="entry name" value="Hexapeptide repeat proteins"/>
    <property type="match status" value="1"/>
</dbReference>
<keyword evidence="3" id="KW-0677">Repeat</keyword>
<dbReference type="PANTHER" id="PTHR42811">
    <property type="entry name" value="SERINE ACETYLTRANSFERASE"/>
    <property type="match status" value="1"/>
</dbReference>
<evidence type="ECO:0000256" key="2">
    <source>
        <dbReference type="ARBA" id="ARBA00022679"/>
    </source>
</evidence>
<dbReference type="InterPro" id="IPR045304">
    <property type="entry name" value="LbH_SAT"/>
</dbReference>
<dbReference type="Pfam" id="PF00132">
    <property type="entry name" value="Hexapep"/>
    <property type="match status" value="1"/>
</dbReference>
<gene>
    <name evidence="5" type="ORF">MCNOR_0621</name>
</gene>
<organism evidence="5 6">
    <name type="scientific">Methylococcus capsulatus</name>
    <dbReference type="NCBI Taxonomy" id="414"/>
    <lineage>
        <taxon>Bacteria</taxon>
        <taxon>Pseudomonadati</taxon>
        <taxon>Pseudomonadota</taxon>
        <taxon>Gammaproteobacteria</taxon>
        <taxon>Methylococcales</taxon>
        <taxon>Methylococcaceae</taxon>
        <taxon>Methylococcus</taxon>
    </lineage>
</organism>
<evidence type="ECO:0000256" key="4">
    <source>
        <dbReference type="ARBA" id="ARBA00023315"/>
    </source>
</evidence>
<dbReference type="InterPro" id="IPR001451">
    <property type="entry name" value="Hexapep"/>
</dbReference>